<dbReference type="GO" id="GO:0004148">
    <property type="term" value="F:dihydrolipoyl dehydrogenase (NADH) activity"/>
    <property type="evidence" value="ECO:0007669"/>
    <property type="project" value="UniProtKB-EC"/>
</dbReference>
<dbReference type="InterPro" id="IPR004099">
    <property type="entry name" value="Pyr_nucl-diS_OxRdtase_dimer"/>
</dbReference>
<dbReference type="PRINTS" id="PR00368">
    <property type="entry name" value="FADPNR"/>
</dbReference>
<dbReference type="Pfam" id="PF02852">
    <property type="entry name" value="Pyr_redox_dim"/>
    <property type="match status" value="1"/>
</dbReference>
<organism evidence="17 18">
    <name type="scientific">Salipaludibacillus aurantiacus</name>
    <dbReference type="NCBI Taxonomy" id="1601833"/>
    <lineage>
        <taxon>Bacteria</taxon>
        <taxon>Bacillati</taxon>
        <taxon>Bacillota</taxon>
        <taxon>Bacilli</taxon>
        <taxon>Bacillales</taxon>
        <taxon>Bacillaceae</taxon>
    </lineage>
</organism>
<evidence type="ECO:0000256" key="10">
    <source>
        <dbReference type="ARBA" id="ARBA00049187"/>
    </source>
</evidence>
<evidence type="ECO:0000256" key="9">
    <source>
        <dbReference type="ARBA" id="ARBA00023284"/>
    </source>
</evidence>
<gene>
    <name evidence="17" type="ORF">SAMN05518684_10621</name>
</gene>
<evidence type="ECO:0000256" key="12">
    <source>
        <dbReference type="PIRSR" id="PIRSR000350-3"/>
    </source>
</evidence>
<feature type="binding site" evidence="12">
    <location>
        <position position="271"/>
    </location>
    <ligand>
        <name>NAD(+)</name>
        <dbReference type="ChEBI" id="CHEBI:57540"/>
    </ligand>
</feature>
<feature type="binding site" evidence="12">
    <location>
        <position position="312"/>
    </location>
    <ligand>
        <name>FAD</name>
        <dbReference type="ChEBI" id="CHEBI:57692"/>
    </ligand>
</feature>
<evidence type="ECO:0000256" key="4">
    <source>
        <dbReference type="ARBA" id="ARBA00022630"/>
    </source>
</evidence>
<feature type="binding site" evidence="12">
    <location>
        <position position="202"/>
    </location>
    <ligand>
        <name>NAD(+)</name>
        <dbReference type="ChEBI" id="CHEBI:57540"/>
    </ligand>
</feature>
<comment type="catalytic activity">
    <reaction evidence="10 14">
        <text>N(6)-[(R)-dihydrolipoyl]-L-lysyl-[protein] + NAD(+) = N(6)-[(R)-lipoyl]-L-lysyl-[protein] + NADH + H(+)</text>
        <dbReference type="Rhea" id="RHEA:15045"/>
        <dbReference type="Rhea" id="RHEA-COMP:10474"/>
        <dbReference type="Rhea" id="RHEA-COMP:10475"/>
        <dbReference type="ChEBI" id="CHEBI:15378"/>
        <dbReference type="ChEBI" id="CHEBI:57540"/>
        <dbReference type="ChEBI" id="CHEBI:57945"/>
        <dbReference type="ChEBI" id="CHEBI:83099"/>
        <dbReference type="ChEBI" id="CHEBI:83100"/>
        <dbReference type="EC" id="1.8.1.4"/>
    </reaction>
</comment>
<dbReference type="EC" id="1.8.1.4" evidence="2 14"/>
<accession>A0A1H9TQB3</accession>
<evidence type="ECO:0000259" key="15">
    <source>
        <dbReference type="Pfam" id="PF02852"/>
    </source>
</evidence>
<evidence type="ECO:0000313" key="18">
    <source>
        <dbReference type="Proteomes" id="UP000198571"/>
    </source>
</evidence>
<dbReference type="InterPro" id="IPR001100">
    <property type="entry name" value="Pyr_nuc-diS_OxRdtase"/>
</dbReference>
<dbReference type="OrthoDB" id="9800167at2"/>
<dbReference type="AlphaFoldDB" id="A0A1H9TQB3"/>
<keyword evidence="9 14" id="KW-0676">Redox-active center</keyword>
<name>A0A1H9TQB3_9BACI</name>
<evidence type="ECO:0000256" key="13">
    <source>
        <dbReference type="PIRSR" id="PIRSR000350-4"/>
    </source>
</evidence>
<keyword evidence="7 12" id="KW-0520">NAD</keyword>
<dbReference type="EMBL" id="FOGT01000006">
    <property type="protein sequence ID" value="SER99355.1"/>
    <property type="molecule type" value="Genomic_DNA"/>
</dbReference>
<sequence>MGEKREVVVIGSGPGGYVAAIKAAQSGKQVTVIEKKSAGGTCLNVGCIPSKALITASHHFQHMLNGGQMGLHAGEPYVNMAQFQQWKDGIVSRLTSGVRQLLKGNSIEFLEGRAEFTGKHTIQVSSQGGQTRTLQFKHAIIATGSTPVELPGLSWDDRVLSSTGALALDHIPEKIIVVGGGYIGMELGTAYANLGSRVTFLEGASQLLPGFGQDLVAIAEKKLQQSGNVDIVKNAMVKKVENHSDGRVTVQYTVDDELKTAEGNYVFVTVGRKPNTNKLGLENCGVQLDERGFITINERCATSQPHIFAVGDVTNGPALAHRASFQGKVAADNIAGEDSVDEQVIPAVVFSDPELASVGLSVQEAKKAGYDAFRKSFPFAANGRALTMESSSGYVELILNEEDGLLLGARVAGPLASELINELTVAIQSQLTAEDLSLAVHFHPSLGETIMEAAEFAMGHPIHKL</sequence>
<dbReference type="PRINTS" id="PR00411">
    <property type="entry name" value="PNDRDTASEI"/>
</dbReference>
<evidence type="ECO:0000256" key="2">
    <source>
        <dbReference type="ARBA" id="ARBA00012608"/>
    </source>
</evidence>
<dbReference type="InterPro" id="IPR016156">
    <property type="entry name" value="FAD/NAD-linked_Rdtase_dimer_sf"/>
</dbReference>
<dbReference type="InterPro" id="IPR023753">
    <property type="entry name" value="FAD/NAD-binding_dom"/>
</dbReference>
<dbReference type="FunFam" id="3.30.390.30:FF:000001">
    <property type="entry name" value="Dihydrolipoyl dehydrogenase"/>
    <property type="match status" value="1"/>
</dbReference>
<dbReference type="STRING" id="1601833.SAMN05518684_10621"/>
<dbReference type="PANTHER" id="PTHR22912">
    <property type="entry name" value="DISULFIDE OXIDOREDUCTASE"/>
    <property type="match status" value="1"/>
</dbReference>
<dbReference type="Gene3D" id="3.50.50.60">
    <property type="entry name" value="FAD/NAD(P)-binding domain"/>
    <property type="match status" value="2"/>
</dbReference>
<keyword evidence="4 14" id="KW-0285">Flavoprotein</keyword>
<evidence type="ECO:0000256" key="5">
    <source>
        <dbReference type="ARBA" id="ARBA00022827"/>
    </source>
</evidence>
<comment type="cofactor">
    <cofactor evidence="12 14">
        <name>FAD</name>
        <dbReference type="ChEBI" id="CHEBI:57692"/>
    </cofactor>
    <text evidence="12 14">Binds 1 FAD per subunit.</text>
</comment>
<dbReference type="GO" id="GO:0006103">
    <property type="term" value="P:2-oxoglutarate metabolic process"/>
    <property type="evidence" value="ECO:0007669"/>
    <property type="project" value="TreeGrafter"/>
</dbReference>
<feature type="domain" description="FAD/NAD(P)-binding" evidence="16">
    <location>
        <begin position="6"/>
        <end position="327"/>
    </location>
</feature>
<evidence type="ECO:0000256" key="14">
    <source>
        <dbReference type="RuleBase" id="RU003692"/>
    </source>
</evidence>
<evidence type="ECO:0000259" key="16">
    <source>
        <dbReference type="Pfam" id="PF07992"/>
    </source>
</evidence>
<proteinExistence type="inferred from homology"/>
<dbReference type="Gene3D" id="3.30.390.30">
    <property type="match status" value="1"/>
</dbReference>
<dbReference type="SUPFAM" id="SSF51905">
    <property type="entry name" value="FAD/NAD(P)-binding domain"/>
    <property type="match status" value="1"/>
</dbReference>
<dbReference type="NCBIfam" id="TIGR01350">
    <property type="entry name" value="lipoamide_DH"/>
    <property type="match status" value="1"/>
</dbReference>
<feature type="domain" description="Pyridine nucleotide-disulphide oxidoreductase dimerisation" evidence="15">
    <location>
        <begin position="345"/>
        <end position="454"/>
    </location>
</feature>
<evidence type="ECO:0000256" key="7">
    <source>
        <dbReference type="ARBA" id="ARBA00023027"/>
    </source>
</evidence>
<dbReference type="Pfam" id="PF07992">
    <property type="entry name" value="Pyr_redox_2"/>
    <property type="match status" value="1"/>
</dbReference>
<keyword evidence="18" id="KW-1185">Reference proteome</keyword>
<dbReference type="InterPro" id="IPR036188">
    <property type="entry name" value="FAD/NAD-bd_sf"/>
</dbReference>
<feature type="binding site" evidence="12">
    <location>
        <begin position="143"/>
        <end position="145"/>
    </location>
    <ligand>
        <name>FAD</name>
        <dbReference type="ChEBI" id="CHEBI:57692"/>
    </ligand>
</feature>
<dbReference type="Proteomes" id="UP000198571">
    <property type="component" value="Unassembled WGS sequence"/>
</dbReference>
<dbReference type="RefSeq" id="WP_093050463.1">
    <property type="nucleotide sequence ID" value="NZ_FOGT01000006.1"/>
</dbReference>
<evidence type="ECO:0000256" key="11">
    <source>
        <dbReference type="PIRSR" id="PIRSR000350-2"/>
    </source>
</evidence>
<dbReference type="SUPFAM" id="SSF55424">
    <property type="entry name" value="FAD/NAD-linked reductases, dimerisation (C-terminal) domain"/>
    <property type="match status" value="1"/>
</dbReference>
<protein>
    <recommendedName>
        <fullName evidence="3 14">Dihydrolipoyl dehydrogenase</fullName>
        <ecNumber evidence="2 14">1.8.1.4</ecNumber>
    </recommendedName>
</protein>
<feature type="active site" description="Proton acceptor" evidence="11">
    <location>
        <position position="443"/>
    </location>
</feature>
<dbReference type="InterPro" id="IPR050151">
    <property type="entry name" value="Class-I_Pyr_Nuc-Dis_Oxidored"/>
</dbReference>
<keyword evidence="6 14" id="KW-0560">Oxidoreductase</keyword>
<keyword evidence="8" id="KW-1015">Disulfide bond</keyword>
<dbReference type="PIRSF" id="PIRSF000350">
    <property type="entry name" value="Mercury_reductase_MerA"/>
    <property type="match status" value="1"/>
</dbReference>
<dbReference type="PANTHER" id="PTHR22912:SF160">
    <property type="entry name" value="DIHYDROLIPOYL DEHYDROGENASE"/>
    <property type="match status" value="1"/>
</dbReference>
<keyword evidence="5 12" id="KW-0274">FAD</keyword>
<feature type="binding site" evidence="12">
    <location>
        <begin position="179"/>
        <end position="186"/>
    </location>
    <ligand>
        <name>NAD(+)</name>
        <dbReference type="ChEBI" id="CHEBI:57540"/>
    </ligand>
</feature>
<evidence type="ECO:0000256" key="6">
    <source>
        <dbReference type="ARBA" id="ARBA00023002"/>
    </source>
</evidence>
<dbReference type="InterPro" id="IPR012999">
    <property type="entry name" value="Pyr_OxRdtase_I_AS"/>
</dbReference>
<feature type="binding site" evidence="12">
    <location>
        <position position="51"/>
    </location>
    <ligand>
        <name>FAD</name>
        <dbReference type="ChEBI" id="CHEBI:57692"/>
    </ligand>
</feature>
<dbReference type="PROSITE" id="PS00076">
    <property type="entry name" value="PYRIDINE_REDOX_1"/>
    <property type="match status" value="1"/>
</dbReference>
<evidence type="ECO:0000256" key="1">
    <source>
        <dbReference type="ARBA" id="ARBA00007532"/>
    </source>
</evidence>
<dbReference type="InterPro" id="IPR006258">
    <property type="entry name" value="Lipoamide_DH"/>
</dbReference>
<reference evidence="18" key="1">
    <citation type="submission" date="2016-10" db="EMBL/GenBank/DDBJ databases">
        <authorList>
            <person name="Varghese N."/>
            <person name="Submissions S."/>
        </authorList>
    </citation>
    <scope>NUCLEOTIDE SEQUENCE [LARGE SCALE GENOMIC DNA]</scope>
    <source>
        <strain evidence="18">S9</strain>
    </source>
</reference>
<evidence type="ECO:0000256" key="3">
    <source>
        <dbReference type="ARBA" id="ARBA00016961"/>
    </source>
</evidence>
<keyword evidence="12" id="KW-0547">Nucleotide-binding</keyword>
<comment type="similarity">
    <text evidence="1 14">Belongs to the class-I pyridine nucleotide-disulfide oxidoreductase family.</text>
</comment>
<feature type="disulfide bond" description="Redox-active" evidence="13">
    <location>
        <begin position="42"/>
        <end position="47"/>
    </location>
</feature>
<dbReference type="GO" id="GO:0050660">
    <property type="term" value="F:flavin adenine dinucleotide binding"/>
    <property type="evidence" value="ECO:0007669"/>
    <property type="project" value="InterPro"/>
</dbReference>
<comment type="miscellaneous">
    <text evidence="14">The active site is a redox-active disulfide bond.</text>
</comment>
<evidence type="ECO:0000313" key="17">
    <source>
        <dbReference type="EMBL" id="SER99355.1"/>
    </source>
</evidence>
<evidence type="ECO:0000256" key="8">
    <source>
        <dbReference type="ARBA" id="ARBA00023157"/>
    </source>
</evidence>